<accession>A0A0G0JH68</accession>
<evidence type="ECO:0000256" key="2">
    <source>
        <dbReference type="SAM" id="Phobius"/>
    </source>
</evidence>
<dbReference type="AlphaFoldDB" id="A0A0G0JH68"/>
<evidence type="ECO:0000313" key="3">
    <source>
        <dbReference type="EMBL" id="KKQ36089.1"/>
    </source>
</evidence>
<evidence type="ECO:0000313" key="4">
    <source>
        <dbReference type="Proteomes" id="UP000034852"/>
    </source>
</evidence>
<feature type="region of interest" description="Disordered" evidence="1">
    <location>
        <begin position="36"/>
        <end position="60"/>
    </location>
</feature>
<organism evidence="3 4">
    <name type="scientific">candidate division WS6 bacterium GW2011_GWA2_37_6</name>
    <dbReference type="NCBI Taxonomy" id="1619087"/>
    <lineage>
        <taxon>Bacteria</taxon>
        <taxon>Candidatus Dojkabacteria</taxon>
    </lineage>
</organism>
<evidence type="ECO:0000256" key="1">
    <source>
        <dbReference type="SAM" id="MobiDB-lite"/>
    </source>
</evidence>
<feature type="transmembrane region" description="Helical" evidence="2">
    <location>
        <begin position="6"/>
        <end position="30"/>
    </location>
</feature>
<keyword evidence="2" id="KW-1133">Transmembrane helix</keyword>
<proteinExistence type="predicted"/>
<name>A0A0G0JH68_9BACT</name>
<gene>
    <name evidence="3" type="ORF">US52_C0009G0011</name>
</gene>
<feature type="compositionally biased region" description="Acidic residues" evidence="1">
    <location>
        <begin position="43"/>
        <end position="58"/>
    </location>
</feature>
<dbReference type="Proteomes" id="UP000034852">
    <property type="component" value="Unassembled WGS sequence"/>
</dbReference>
<reference evidence="3 4" key="1">
    <citation type="journal article" date="2015" name="Nature">
        <title>rRNA introns, odd ribosomes, and small enigmatic genomes across a large radiation of phyla.</title>
        <authorList>
            <person name="Brown C.T."/>
            <person name="Hug L.A."/>
            <person name="Thomas B.C."/>
            <person name="Sharon I."/>
            <person name="Castelle C.J."/>
            <person name="Singh A."/>
            <person name="Wilkins M.J."/>
            <person name="Williams K.H."/>
            <person name="Banfield J.F."/>
        </authorList>
    </citation>
    <scope>NUCLEOTIDE SEQUENCE [LARGE SCALE GENOMIC DNA]</scope>
</reference>
<protein>
    <submittedName>
        <fullName evidence="3">Uncharacterized protein</fullName>
    </submittedName>
</protein>
<keyword evidence="2" id="KW-0472">Membrane</keyword>
<sequence>MKKTCLILFSLAVLAGICIVIISAILILAFNRDSRDKNNNTDNEQDTIIDTDNPDMDNDNTKLGEINIESIYNENIDSPEVLQVHVNEVSLALDTFKLLDKENWDGNIDEDLPIDASDYDQSKLAGYISNQEGKEDKLTIPSDLEDTFISSNSSKHINDLMKSARSEYLIYLKAKGTADKYINEIKANALPEKDSRMEYVAKNDPNAEPTSAGGYNTDDQGEKNYSQVNIVIYAVDVYNITDIICTSNILGADDWEKCRDMAVRQLMYHEMTHVLQRAYVTLHVDEEHKKDKSAYVYADKILMDVDDQYFWEWGGSEIISDSNNRQISQESQAEGISFEVLTNVYNMSTVQKEALWSHLFGRLNIGRDNMEQIQQITEENWPKLHVDESGSSIAEVMRGYNKNGESTLVSLTNRLSAFPAYIGYFNPMEPEDTDKFWEFIKK</sequence>
<dbReference type="EMBL" id="LBTH01000009">
    <property type="protein sequence ID" value="KKQ36089.1"/>
    <property type="molecule type" value="Genomic_DNA"/>
</dbReference>
<comment type="caution">
    <text evidence="3">The sequence shown here is derived from an EMBL/GenBank/DDBJ whole genome shotgun (WGS) entry which is preliminary data.</text>
</comment>
<keyword evidence="2" id="KW-0812">Transmembrane</keyword>